<gene>
    <name evidence="1" type="ORF">SAMN05216574_103315</name>
</gene>
<evidence type="ECO:0000313" key="2">
    <source>
        <dbReference type="Proteomes" id="UP000198589"/>
    </source>
</evidence>
<dbReference type="Proteomes" id="UP000198589">
    <property type="component" value="Unassembled WGS sequence"/>
</dbReference>
<keyword evidence="2" id="KW-1185">Reference proteome</keyword>
<sequence length="234" mass="24422">MADPHETAALARTSLHCASLATLTTYPRLASRSHVTTVAVSAGDDGSAVVLLRQGAPAAQHLLARPFATVTVAPAGCQRMTLHGVVQRLASKDEAGRLAFRVQAGAVRLGHDETPVATVAYINASPDPFGRDASAVLAHLRSRHHAEQLAACLRALGHDTQFAEPVGLDRHGLTVLAVSDSGVALVPLTFPTAITKLADLPPDLHVLLTCHCRDSTGPASATDLRRGASRGEQP</sequence>
<dbReference type="STRING" id="1798228.SAMN05216574_103315"/>
<dbReference type="InterPro" id="IPR037119">
    <property type="entry name" value="Haem_oxidase_HugZ-like_sf"/>
</dbReference>
<reference evidence="2" key="1">
    <citation type="submission" date="2016-10" db="EMBL/GenBank/DDBJ databases">
        <authorList>
            <person name="Varghese N."/>
            <person name="Submissions S."/>
        </authorList>
    </citation>
    <scope>NUCLEOTIDE SEQUENCE [LARGE SCALE GENOMIC DNA]</scope>
    <source>
        <strain evidence="2">DSM 46838</strain>
    </source>
</reference>
<accession>A0A1I2AG02</accession>
<dbReference type="Gene3D" id="3.20.180.10">
    <property type="entry name" value="PNP-oxidase-like"/>
    <property type="match status" value="1"/>
</dbReference>
<dbReference type="EMBL" id="FOND01000003">
    <property type="protein sequence ID" value="SFE42935.1"/>
    <property type="molecule type" value="Genomic_DNA"/>
</dbReference>
<dbReference type="AlphaFoldDB" id="A0A1I2AG02"/>
<organism evidence="1 2">
    <name type="scientific">Blastococcus tunisiensis</name>
    <dbReference type="NCBI Taxonomy" id="1798228"/>
    <lineage>
        <taxon>Bacteria</taxon>
        <taxon>Bacillati</taxon>
        <taxon>Actinomycetota</taxon>
        <taxon>Actinomycetes</taxon>
        <taxon>Geodermatophilales</taxon>
        <taxon>Geodermatophilaceae</taxon>
        <taxon>Blastococcus</taxon>
    </lineage>
</organism>
<protein>
    <recommendedName>
        <fullName evidence="3">DUF2470 domain-containing protein</fullName>
    </recommendedName>
</protein>
<proteinExistence type="predicted"/>
<dbReference type="RefSeq" id="WP_092195839.1">
    <property type="nucleotide sequence ID" value="NZ_FOND01000003.1"/>
</dbReference>
<dbReference type="OrthoDB" id="5187098at2"/>
<name>A0A1I2AG02_9ACTN</name>
<evidence type="ECO:0000313" key="1">
    <source>
        <dbReference type="EMBL" id="SFE42935.1"/>
    </source>
</evidence>
<dbReference type="SUPFAM" id="SSF50475">
    <property type="entry name" value="FMN-binding split barrel"/>
    <property type="match status" value="1"/>
</dbReference>
<evidence type="ECO:0008006" key="3">
    <source>
        <dbReference type="Google" id="ProtNLM"/>
    </source>
</evidence>